<dbReference type="GO" id="GO:0006508">
    <property type="term" value="P:proteolysis"/>
    <property type="evidence" value="ECO:0007669"/>
    <property type="project" value="UniProtKB-KW"/>
</dbReference>
<evidence type="ECO:0000259" key="6">
    <source>
        <dbReference type="PROSITE" id="PS51858"/>
    </source>
</evidence>
<dbReference type="PROSITE" id="PS51858">
    <property type="entry name" value="PPPDE"/>
    <property type="match status" value="1"/>
</dbReference>
<proteinExistence type="inferred from homology"/>
<evidence type="ECO:0000256" key="3">
    <source>
        <dbReference type="ARBA" id="ARBA00022801"/>
    </source>
</evidence>
<dbReference type="PANTHER" id="PTHR12378">
    <property type="entry name" value="DESUMOYLATING ISOPEPTIDASE"/>
    <property type="match status" value="1"/>
</dbReference>
<comment type="caution">
    <text evidence="7">The sequence shown here is derived from an EMBL/GenBank/DDBJ whole genome shotgun (WGS) entry which is preliminary data.</text>
</comment>
<dbReference type="GO" id="GO:0070646">
    <property type="term" value="P:protein modification by small protein removal"/>
    <property type="evidence" value="ECO:0007669"/>
    <property type="project" value="TreeGrafter"/>
</dbReference>
<dbReference type="InterPro" id="IPR016024">
    <property type="entry name" value="ARM-type_fold"/>
</dbReference>
<keyword evidence="2" id="KW-0645">Protease</keyword>
<evidence type="ECO:0000313" key="8">
    <source>
        <dbReference type="Proteomes" id="UP000481288"/>
    </source>
</evidence>
<name>A0A7D8UK89_9HELO</name>
<dbReference type="AlphaFoldDB" id="A0A7D8UK89"/>
<dbReference type="CDD" id="cd02947">
    <property type="entry name" value="TRX_family"/>
    <property type="match status" value="1"/>
</dbReference>
<evidence type="ECO:0000259" key="5">
    <source>
        <dbReference type="PROSITE" id="PS51396"/>
    </source>
</evidence>
<dbReference type="SUPFAM" id="SSF48371">
    <property type="entry name" value="ARM repeat"/>
    <property type="match status" value="1"/>
</dbReference>
<feature type="domain" description="PUL" evidence="5">
    <location>
        <begin position="280"/>
        <end position="571"/>
    </location>
</feature>
<feature type="domain" description="Thioredoxin" evidence="4">
    <location>
        <begin position="155"/>
        <end position="339"/>
    </location>
</feature>
<organism evidence="7 8">
    <name type="scientific">Lachnellula cervina</name>
    <dbReference type="NCBI Taxonomy" id="1316786"/>
    <lineage>
        <taxon>Eukaryota</taxon>
        <taxon>Fungi</taxon>
        <taxon>Dikarya</taxon>
        <taxon>Ascomycota</taxon>
        <taxon>Pezizomycotina</taxon>
        <taxon>Leotiomycetes</taxon>
        <taxon>Helotiales</taxon>
        <taxon>Lachnaceae</taxon>
        <taxon>Lachnellula</taxon>
    </lineage>
</organism>
<accession>A0A7D8UK89</accession>
<feature type="domain" description="PPPDE" evidence="6">
    <location>
        <begin position="1"/>
        <end position="141"/>
    </location>
</feature>
<dbReference type="OrthoDB" id="3176171at2759"/>
<dbReference type="EMBL" id="QGMG01001063">
    <property type="protein sequence ID" value="TVY50622.1"/>
    <property type="molecule type" value="Genomic_DNA"/>
</dbReference>
<dbReference type="InterPro" id="IPR042266">
    <property type="entry name" value="PPPDE_sf"/>
</dbReference>
<dbReference type="PROSITE" id="PS51352">
    <property type="entry name" value="THIOREDOXIN_2"/>
    <property type="match status" value="1"/>
</dbReference>
<evidence type="ECO:0000313" key="7">
    <source>
        <dbReference type="EMBL" id="TVY50622.1"/>
    </source>
</evidence>
<evidence type="ECO:0000256" key="2">
    <source>
        <dbReference type="ARBA" id="ARBA00022670"/>
    </source>
</evidence>
<gene>
    <name evidence="7" type="primary">DESI1</name>
    <name evidence="7" type="ORF">LCER1_G008267</name>
</gene>
<dbReference type="InterPro" id="IPR011989">
    <property type="entry name" value="ARM-like"/>
</dbReference>
<dbReference type="Gene3D" id="3.40.30.10">
    <property type="entry name" value="Glutaredoxin"/>
    <property type="match status" value="1"/>
</dbReference>
<protein>
    <submittedName>
        <fullName evidence="7">Desumoylating isopeptidase 1</fullName>
    </submittedName>
</protein>
<dbReference type="InterPro" id="IPR013535">
    <property type="entry name" value="PUL_dom"/>
</dbReference>
<dbReference type="Pfam" id="PF05903">
    <property type="entry name" value="Peptidase_C97"/>
    <property type="match status" value="1"/>
</dbReference>
<dbReference type="Proteomes" id="UP000481288">
    <property type="component" value="Unassembled WGS sequence"/>
</dbReference>
<sequence length="574" mass="63548">MDIQLYVYDLSQGLASQLSFILLGTYIDAIYHTSIVMGGIEYTYDGGIKTTKPANTALGKPKNIIDLGKTELPMEVIMEYLESLKEVYTFEAYDLWSHNCNNFTNDFATFLLGKGIPDYITNIPQKVLDTDFGRALKPQIDQMVKRNHEKRNGFLGIGEAITAPKTHEKLVASVRRPTTVAELDKVLLEANKSCVVVFFSSAECAPCKKLYPLYDQLAAEYAHKAVLIRVDLARSFDISTKYHIRSTPSFITFLHGAEENRWSSSASSTLIRNIELLVQMAWPPHSHESLSLPALHALNTRPVLFGKVPPLGKLKTKMGPAAEDRAVSGVLNFVAARASEGAAEATLPDLNAFRTFLRSASSKLPIEVMFTIVDLLRVALVDPRFSGWFAEEHNHTTIELLLSSINTLKDCPYSLRLVALQMACNLFSTPLYPPHILECPALRTPIVQLITTSLLDDKHHNVRVAAASLSFNIASANCKIRADEHREALPEGDQIELAASLLEAIQVEETSPEALKGFLLAFGYLIYCAPKNGELVDLLKSMDAQGTILSKTKIFPDEQLIRDIGEELLGKGLK</sequence>
<dbReference type="InterPro" id="IPR008580">
    <property type="entry name" value="PPPDE_dom"/>
</dbReference>
<dbReference type="InterPro" id="IPR036249">
    <property type="entry name" value="Thioredoxin-like_sf"/>
</dbReference>
<dbReference type="PANTHER" id="PTHR12378:SF7">
    <property type="entry name" value="DESUMOYLATING ISOPEPTIDASE 1"/>
    <property type="match status" value="1"/>
</dbReference>
<evidence type="ECO:0000256" key="1">
    <source>
        <dbReference type="ARBA" id="ARBA00008140"/>
    </source>
</evidence>
<dbReference type="InterPro" id="IPR013766">
    <property type="entry name" value="Thioredoxin_domain"/>
</dbReference>
<dbReference type="PROSITE" id="PS51396">
    <property type="entry name" value="PUL"/>
    <property type="match status" value="1"/>
</dbReference>
<evidence type="ECO:0000259" key="4">
    <source>
        <dbReference type="PROSITE" id="PS51352"/>
    </source>
</evidence>
<dbReference type="Gene3D" id="1.25.10.10">
    <property type="entry name" value="Leucine-rich Repeat Variant"/>
    <property type="match status" value="1"/>
</dbReference>
<keyword evidence="8" id="KW-1185">Reference proteome</keyword>
<dbReference type="Pfam" id="PF08324">
    <property type="entry name" value="PUL"/>
    <property type="match status" value="1"/>
</dbReference>
<reference evidence="7 8" key="1">
    <citation type="submission" date="2018-05" db="EMBL/GenBank/DDBJ databases">
        <title>Whole genome sequencing for identification of molecular markers to develop diagnostic detection tools for the regulated plant pathogen Lachnellula willkommii.</title>
        <authorList>
            <person name="Giroux E."/>
            <person name="Bilodeau G."/>
        </authorList>
    </citation>
    <scope>NUCLEOTIDE SEQUENCE [LARGE SCALE GENOMIC DNA]</scope>
    <source>
        <strain evidence="7 8">CBS 625.97</strain>
    </source>
</reference>
<dbReference type="Pfam" id="PF00085">
    <property type="entry name" value="Thioredoxin"/>
    <property type="match status" value="1"/>
</dbReference>
<keyword evidence="3" id="KW-0378">Hydrolase</keyword>
<dbReference type="SUPFAM" id="SSF52833">
    <property type="entry name" value="Thioredoxin-like"/>
    <property type="match status" value="1"/>
</dbReference>
<dbReference type="Gene3D" id="3.90.1720.30">
    <property type="entry name" value="PPPDE domains"/>
    <property type="match status" value="1"/>
</dbReference>
<dbReference type="GO" id="GO:0008233">
    <property type="term" value="F:peptidase activity"/>
    <property type="evidence" value="ECO:0007669"/>
    <property type="project" value="UniProtKB-KW"/>
</dbReference>
<comment type="similarity">
    <text evidence="1">Belongs to the DeSI family.</text>
</comment>
<dbReference type="SMART" id="SM01179">
    <property type="entry name" value="DUF862"/>
    <property type="match status" value="1"/>
</dbReference>